<reference evidence="10" key="1">
    <citation type="journal article" date="2020" name="mSystems">
        <title>Genome- and Community-Level Interaction Insights into Carbon Utilization and Element Cycling Functions of Hydrothermarchaeota in Hydrothermal Sediment.</title>
        <authorList>
            <person name="Zhou Z."/>
            <person name="Liu Y."/>
            <person name="Xu W."/>
            <person name="Pan J."/>
            <person name="Luo Z.H."/>
            <person name="Li M."/>
        </authorList>
    </citation>
    <scope>NUCLEOTIDE SEQUENCE [LARGE SCALE GENOMIC DNA]</scope>
    <source>
        <strain evidence="10">HyVt-483</strain>
    </source>
</reference>
<dbReference type="PIRSF" id="PIRSF004692">
    <property type="entry name" value="KdsD_KpsF"/>
    <property type="match status" value="1"/>
</dbReference>
<dbReference type="GO" id="GO:1901135">
    <property type="term" value="P:carbohydrate derivative metabolic process"/>
    <property type="evidence" value="ECO:0007669"/>
    <property type="project" value="InterPro"/>
</dbReference>
<dbReference type="GO" id="GO:0019146">
    <property type="term" value="F:arabinose-5-phosphate isomerase activity"/>
    <property type="evidence" value="ECO:0007669"/>
    <property type="project" value="UniProtKB-ARBA"/>
</dbReference>
<dbReference type="SUPFAM" id="SSF53697">
    <property type="entry name" value="SIS domain"/>
    <property type="match status" value="1"/>
</dbReference>
<dbReference type="SMART" id="SM00116">
    <property type="entry name" value="CBS"/>
    <property type="match status" value="2"/>
</dbReference>
<dbReference type="CDD" id="cd04604">
    <property type="entry name" value="CBS_pair_SIS_assoc"/>
    <property type="match status" value="1"/>
</dbReference>
<feature type="domain" description="CBS" evidence="8">
    <location>
        <begin position="201"/>
        <end position="260"/>
    </location>
</feature>
<dbReference type="InterPro" id="IPR035474">
    <property type="entry name" value="SIS_Kpsf"/>
</dbReference>
<organism evidence="10">
    <name type="scientific">Thermosulfurimonas dismutans</name>
    <dbReference type="NCBI Taxonomy" id="999894"/>
    <lineage>
        <taxon>Bacteria</taxon>
        <taxon>Pseudomonadati</taxon>
        <taxon>Thermodesulfobacteriota</taxon>
        <taxon>Thermodesulfobacteria</taxon>
        <taxon>Thermodesulfobacteriales</taxon>
        <taxon>Thermodesulfobacteriaceae</taxon>
        <taxon>Thermosulfurimonas</taxon>
    </lineage>
</organism>
<dbReference type="InterPro" id="IPR001347">
    <property type="entry name" value="SIS_dom"/>
</dbReference>
<keyword evidence="3 7" id="KW-0129">CBS domain</keyword>
<dbReference type="PROSITE" id="PS51371">
    <property type="entry name" value="CBS"/>
    <property type="match status" value="2"/>
</dbReference>
<evidence type="ECO:0000256" key="6">
    <source>
        <dbReference type="PIRSR" id="PIRSR004692-3"/>
    </source>
</evidence>
<evidence type="ECO:0000256" key="4">
    <source>
        <dbReference type="PIRNR" id="PIRNR004692"/>
    </source>
</evidence>
<dbReference type="InterPro" id="IPR004800">
    <property type="entry name" value="KdsD/KpsF-type"/>
</dbReference>
<feature type="site" description="Catalytically relevant" evidence="6">
    <location>
        <position position="102"/>
    </location>
</feature>
<dbReference type="PANTHER" id="PTHR42745:SF1">
    <property type="entry name" value="ARABINOSE 5-PHOSPHATE ISOMERASE KDSD"/>
    <property type="match status" value="1"/>
</dbReference>
<keyword evidence="5" id="KW-0479">Metal-binding</keyword>
<dbReference type="InterPro" id="IPR000644">
    <property type="entry name" value="CBS_dom"/>
</dbReference>
<keyword evidence="2" id="KW-0677">Repeat</keyword>
<dbReference type="EMBL" id="DRMH01000117">
    <property type="protein sequence ID" value="HFC98531.1"/>
    <property type="molecule type" value="Genomic_DNA"/>
</dbReference>
<dbReference type="AlphaFoldDB" id="A0A7C3CL97"/>
<feature type="binding site" evidence="5">
    <location>
        <position position="73"/>
    </location>
    <ligand>
        <name>Zn(2+)</name>
        <dbReference type="ChEBI" id="CHEBI:29105"/>
    </ligand>
</feature>
<dbReference type="NCBIfam" id="TIGR00393">
    <property type="entry name" value="kpsF"/>
    <property type="match status" value="1"/>
</dbReference>
<keyword evidence="10" id="KW-0413">Isomerase</keyword>
<evidence type="ECO:0000259" key="9">
    <source>
        <dbReference type="PROSITE" id="PS51464"/>
    </source>
</evidence>
<dbReference type="CDD" id="cd05014">
    <property type="entry name" value="SIS_Kpsf"/>
    <property type="match status" value="1"/>
</dbReference>
<evidence type="ECO:0000256" key="1">
    <source>
        <dbReference type="ARBA" id="ARBA00008165"/>
    </source>
</evidence>
<proteinExistence type="inferred from homology"/>
<dbReference type="InterPro" id="IPR050986">
    <property type="entry name" value="GutQ/KpsF_isomerases"/>
</dbReference>
<feature type="site" description="Catalytically relevant" evidence="6">
    <location>
        <position position="50"/>
    </location>
</feature>
<gene>
    <name evidence="10" type="ORF">ENJ40_08775</name>
</gene>
<protein>
    <submittedName>
        <fullName evidence="10">KpsF/GutQ family sugar-phosphate isomerase</fullName>
    </submittedName>
</protein>
<dbReference type="InterPro" id="IPR046348">
    <property type="entry name" value="SIS_dom_sf"/>
</dbReference>
<evidence type="ECO:0000256" key="2">
    <source>
        <dbReference type="ARBA" id="ARBA00022737"/>
    </source>
</evidence>
<keyword evidence="5" id="KW-0862">Zinc</keyword>
<dbReference type="Gene3D" id="3.10.580.10">
    <property type="entry name" value="CBS-domain"/>
    <property type="match status" value="1"/>
</dbReference>
<dbReference type="PANTHER" id="PTHR42745">
    <property type="match status" value="1"/>
</dbReference>
<dbReference type="PROSITE" id="PS51464">
    <property type="entry name" value="SIS"/>
    <property type="match status" value="1"/>
</dbReference>
<dbReference type="Pfam" id="PF00571">
    <property type="entry name" value="CBS"/>
    <property type="match status" value="2"/>
</dbReference>
<accession>A0A7C3CL97</accession>
<dbReference type="InterPro" id="IPR046342">
    <property type="entry name" value="CBS_dom_sf"/>
</dbReference>
<name>A0A7C3CL97_9BACT</name>
<dbReference type="Proteomes" id="UP000886043">
    <property type="component" value="Unassembled WGS sequence"/>
</dbReference>
<feature type="domain" description="CBS" evidence="8">
    <location>
        <begin position="268"/>
        <end position="324"/>
    </location>
</feature>
<feature type="site" description="Catalytically relevant" evidence="6">
    <location>
        <position position="184"/>
    </location>
</feature>
<evidence type="ECO:0000256" key="3">
    <source>
        <dbReference type="ARBA" id="ARBA00023122"/>
    </source>
</evidence>
<dbReference type="GO" id="GO:0005975">
    <property type="term" value="P:carbohydrate metabolic process"/>
    <property type="evidence" value="ECO:0007669"/>
    <property type="project" value="InterPro"/>
</dbReference>
<comment type="similarity">
    <text evidence="1 4">Belongs to the SIS family. GutQ/KpsF subfamily.</text>
</comment>
<evidence type="ECO:0000313" key="10">
    <source>
        <dbReference type="EMBL" id="HFC98531.1"/>
    </source>
</evidence>
<feature type="site" description="Catalytically relevant" evidence="6">
    <location>
        <position position="143"/>
    </location>
</feature>
<dbReference type="Gene3D" id="3.40.50.10490">
    <property type="entry name" value="Glucose-6-phosphate isomerase like protein, domain 1"/>
    <property type="match status" value="1"/>
</dbReference>
<dbReference type="Pfam" id="PF01380">
    <property type="entry name" value="SIS"/>
    <property type="match status" value="1"/>
</dbReference>
<evidence type="ECO:0000256" key="7">
    <source>
        <dbReference type="PROSITE-ProRule" id="PRU00703"/>
    </source>
</evidence>
<evidence type="ECO:0000256" key="5">
    <source>
        <dbReference type="PIRSR" id="PIRSR004692-2"/>
    </source>
</evidence>
<evidence type="ECO:0000259" key="8">
    <source>
        <dbReference type="PROSITE" id="PS51371"/>
    </source>
</evidence>
<dbReference type="GO" id="GO:0097367">
    <property type="term" value="F:carbohydrate derivative binding"/>
    <property type="evidence" value="ECO:0007669"/>
    <property type="project" value="InterPro"/>
</dbReference>
<sequence length="324" mass="35310">MRAVETAKRVLRTEIEGLESVYRKLGPSFERAVELILGSRGRVVVTGLGKSGLVGRKIAATLSSTGTPAFFLHPAEALHGDLGMVTREDVLLALSNSGRTEEVNLIVQILKRRGVKTVAFTGNGDSPLARMAEVVIDVGVPREACPYDLAPTASTTAALAVGDALAVALAEARGFGPEDFRRNHPAGSLGERLRVRVAEIMLTEEHIPRTRMGTLLRDALPEMDRKGLGCILILDDHDHLRGIITDGDLRRALLRRGNPEEALVEEIMTPDPKRIRKDRLASEALDLMEKHLITVLPVVDEEEKLVGILHLHDILGKGSFKFTV</sequence>
<comment type="caution">
    <text evidence="10">The sequence shown here is derived from an EMBL/GenBank/DDBJ whole genome shotgun (WGS) entry which is preliminary data.</text>
</comment>
<dbReference type="FunFam" id="3.40.50.10490:FF:000011">
    <property type="entry name" value="Arabinose 5-phosphate isomerase"/>
    <property type="match status" value="1"/>
</dbReference>
<dbReference type="GO" id="GO:0046872">
    <property type="term" value="F:metal ion binding"/>
    <property type="evidence" value="ECO:0007669"/>
    <property type="project" value="UniProtKB-KW"/>
</dbReference>
<feature type="domain" description="SIS" evidence="9">
    <location>
        <begin position="32"/>
        <end position="175"/>
    </location>
</feature>